<dbReference type="Proteomes" id="UP000245884">
    <property type="component" value="Unassembled WGS sequence"/>
</dbReference>
<evidence type="ECO:0000313" key="14">
    <source>
        <dbReference type="Proteomes" id="UP000245884"/>
    </source>
</evidence>
<dbReference type="GO" id="GO:0005365">
    <property type="term" value="F:myo-inositol transmembrane transporter activity"/>
    <property type="evidence" value="ECO:0007669"/>
    <property type="project" value="UniProtKB-ARBA"/>
</dbReference>
<dbReference type="InterPro" id="IPR050814">
    <property type="entry name" value="Myo-inositol_Transporter"/>
</dbReference>
<feature type="transmembrane region" description="Helical" evidence="11">
    <location>
        <begin position="447"/>
        <end position="468"/>
    </location>
</feature>
<protein>
    <submittedName>
        <fullName evidence="13">Putative ITR2-myo-inositol transporter</fullName>
    </submittedName>
</protein>
<feature type="transmembrane region" description="Helical" evidence="11">
    <location>
        <begin position="164"/>
        <end position="182"/>
    </location>
</feature>
<dbReference type="InterPro" id="IPR020846">
    <property type="entry name" value="MFS_dom"/>
</dbReference>
<feature type="transmembrane region" description="Helical" evidence="11">
    <location>
        <begin position="251"/>
        <end position="273"/>
    </location>
</feature>
<evidence type="ECO:0000256" key="10">
    <source>
        <dbReference type="SAM" id="MobiDB-lite"/>
    </source>
</evidence>
<evidence type="ECO:0000256" key="1">
    <source>
        <dbReference type="ARBA" id="ARBA00004651"/>
    </source>
</evidence>
<feature type="transmembrane region" description="Helical" evidence="11">
    <location>
        <begin position="407"/>
        <end position="427"/>
    </location>
</feature>
<proteinExistence type="inferred from homology"/>
<dbReference type="Gene3D" id="1.20.1250.20">
    <property type="entry name" value="MFS general substrate transporter like domains"/>
    <property type="match status" value="1"/>
</dbReference>
<evidence type="ECO:0000256" key="6">
    <source>
        <dbReference type="ARBA" id="ARBA00022989"/>
    </source>
</evidence>
<dbReference type="PANTHER" id="PTHR48020:SF12">
    <property type="entry name" value="PROTON MYO-INOSITOL COTRANSPORTER"/>
    <property type="match status" value="1"/>
</dbReference>
<dbReference type="InterPro" id="IPR005829">
    <property type="entry name" value="Sugar_transporter_CS"/>
</dbReference>
<dbReference type="PROSITE" id="PS00216">
    <property type="entry name" value="SUGAR_TRANSPORT_1"/>
    <property type="match status" value="1"/>
</dbReference>
<feature type="transmembrane region" description="Helical" evidence="11">
    <location>
        <begin position="188"/>
        <end position="210"/>
    </location>
</feature>
<keyword evidence="5 11" id="KW-0812">Transmembrane</keyword>
<dbReference type="PROSITE" id="PS00217">
    <property type="entry name" value="SUGAR_TRANSPORT_2"/>
    <property type="match status" value="1"/>
</dbReference>
<dbReference type="PANTHER" id="PTHR48020">
    <property type="entry name" value="PROTON MYO-INOSITOL COTRANSPORTER"/>
    <property type="match status" value="1"/>
</dbReference>
<feature type="transmembrane region" description="Helical" evidence="11">
    <location>
        <begin position="222"/>
        <end position="245"/>
    </location>
</feature>
<feature type="region of interest" description="Disordered" evidence="10">
    <location>
        <begin position="1"/>
        <end position="47"/>
    </location>
</feature>
<dbReference type="InterPro" id="IPR005828">
    <property type="entry name" value="MFS_sugar_transport-like"/>
</dbReference>
<keyword evidence="6 11" id="KW-1133">Transmembrane helix</keyword>
<feature type="transmembrane region" description="Helical" evidence="11">
    <location>
        <begin position="375"/>
        <end position="395"/>
    </location>
</feature>
<evidence type="ECO:0000259" key="12">
    <source>
        <dbReference type="PROSITE" id="PS50850"/>
    </source>
</evidence>
<comment type="subcellular location">
    <subcellularLocation>
        <location evidence="1">Cell membrane</location>
        <topology evidence="1">Multi-pass membrane protein</topology>
    </subcellularLocation>
</comment>
<feature type="transmembrane region" description="Helical" evidence="11">
    <location>
        <begin position="136"/>
        <end position="155"/>
    </location>
</feature>
<dbReference type="InterPro" id="IPR003663">
    <property type="entry name" value="Sugar/inositol_transpt"/>
</dbReference>
<evidence type="ECO:0000256" key="11">
    <source>
        <dbReference type="SAM" id="Phobius"/>
    </source>
</evidence>
<evidence type="ECO:0000256" key="9">
    <source>
        <dbReference type="RuleBase" id="RU003346"/>
    </source>
</evidence>
<dbReference type="PROSITE" id="PS50850">
    <property type="entry name" value="MFS"/>
    <property type="match status" value="1"/>
</dbReference>
<dbReference type="Pfam" id="PF00083">
    <property type="entry name" value="Sugar_tr"/>
    <property type="match status" value="1"/>
</dbReference>
<comment type="similarity">
    <text evidence="2 9">Belongs to the major facilitator superfamily. Sugar transporter (TC 2.A.1.1) family.</text>
</comment>
<dbReference type="AlphaFoldDB" id="A0A316UN49"/>
<dbReference type="GO" id="GO:1904679">
    <property type="term" value="P:myo-inositol import across plasma membrane"/>
    <property type="evidence" value="ECO:0007669"/>
    <property type="project" value="UniProtKB-ARBA"/>
</dbReference>
<evidence type="ECO:0000256" key="8">
    <source>
        <dbReference type="ARBA" id="ARBA00049119"/>
    </source>
</evidence>
<dbReference type="STRING" id="1569628.A0A316UN49"/>
<keyword evidence="14" id="KW-1185">Reference proteome</keyword>
<comment type="catalytic activity">
    <reaction evidence="8">
        <text>myo-inositol(out) + H(+)(out) = myo-inositol(in) + H(+)(in)</text>
        <dbReference type="Rhea" id="RHEA:60364"/>
        <dbReference type="ChEBI" id="CHEBI:15378"/>
        <dbReference type="ChEBI" id="CHEBI:17268"/>
    </reaction>
</comment>
<evidence type="ECO:0000313" key="13">
    <source>
        <dbReference type="EMBL" id="PWN26699.1"/>
    </source>
</evidence>
<dbReference type="GO" id="GO:0005886">
    <property type="term" value="C:plasma membrane"/>
    <property type="evidence" value="ECO:0007669"/>
    <property type="project" value="UniProtKB-SubCell"/>
</dbReference>
<dbReference type="InterPro" id="IPR036259">
    <property type="entry name" value="MFS_trans_sf"/>
</dbReference>
<dbReference type="OrthoDB" id="6339427at2759"/>
<keyword evidence="3 9" id="KW-0813">Transport</keyword>
<dbReference type="GeneID" id="37031075"/>
<reference evidence="13 14" key="1">
    <citation type="journal article" date="2018" name="Mol. Biol. Evol.">
        <title>Broad Genomic Sampling Reveals a Smut Pathogenic Ancestry of the Fungal Clade Ustilaginomycotina.</title>
        <authorList>
            <person name="Kijpornyongpan T."/>
            <person name="Mondo S.J."/>
            <person name="Barry K."/>
            <person name="Sandor L."/>
            <person name="Lee J."/>
            <person name="Lipzen A."/>
            <person name="Pangilinan J."/>
            <person name="LaButti K."/>
            <person name="Hainaut M."/>
            <person name="Henrissat B."/>
            <person name="Grigoriev I.V."/>
            <person name="Spatafora J.W."/>
            <person name="Aime M.C."/>
        </authorList>
    </citation>
    <scope>NUCLEOTIDE SEQUENCE [LARGE SCALE GENOMIC DNA]</scope>
    <source>
        <strain evidence="13 14">MCA 5214</strain>
    </source>
</reference>
<gene>
    <name evidence="13" type="ORF">BDZ90DRAFT_280196</name>
</gene>
<keyword evidence="7 11" id="KW-0472">Membrane</keyword>
<evidence type="ECO:0000256" key="2">
    <source>
        <dbReference type="ARBA" id="ARBA00010992"/>
    </source>
</evidence>
<feature type="transmembrane region" description="Helical" evidence="11">
    <location>
        <begin position="511"/>
        <end position="532"/>
    </location>
</feature>
<dbReference type="FunFam" id="1.20.1250.20:FF:000073">
    <property type="entry name" value="MFS myo-inositol transporter, putative"/>
    <property type="match status" value="1"/>
</dbReference>
<dbReference type="EMBL" id="KZ819670">
    <property type="protein sequence ID" value="PWN26699.1"/>
    <property type="molecule type" value="Genomic_DNA"/>
</dbReference>
<sequence length="580" mass="61217">MSNSADTKDSAPLSSPPVDETAFLPLAANDGGKSTTNASAKKMDGAGRGSDDAAAAAFGTNSVTSYDKHAAEVLDEAAVEAAGQESGTSLYIWTLTAISAVSGALFGYDTGAINSVLVQVGTDIDGRPMTDGEKELITSGLAVGAIVGSILIGYLSDRLGRKRSLVFCDALFIAGAVVQAAISSKWPFIVGRFIMGIGVGAASQLAPVFISEISPVNVRGRLVTLNVVAITFGQVLATAIGAGFANVAAGWRWTIAIGAIAPLIQGVVIEVFFPESPRHLIKTGKADAAAKVLAKMYPRASEDQLQAKVDVLQRRIASDTKTAWTKYKDLVTVGQLSRASILAALLQVAQQLSGFNALMYYSATIFSLAGLKNSTATSLVVSGVNFVVTCIAVLFLDRFGRRNFLKVTIPIMIFGLLFSTVVFYYMTAPTDHYLRDGFEYDKKLSSVMIFSMVIFVAGYAGGLGHVPWSAGDFFDQDHRGVGASVGAFANWSMNLVVSSTFLLLLKSITPAGTFGFYAGLSTLLAAIIYFTYPETLGLPLEQACSTVDGGFHVKRSEMLRKQNVRMLRERKLGGGAGASA</sequence>
<evidence type="ECO:0000256" key="5">
    <source>
        <dbReference type="ARBA" id="ARBA00022692"/>
    </source>
</evidence>
<keyword evidence="4" id="KW-1003">Cell membrane</keyword>
<dbReference type="PRINTS" id="PR00171">
    <property type="entry name" value="SUGRTRNSPORT"/>
</dbReference>
<accession>A0A316UN49</accession>
<evidence type="ECO:0000256" key="3">
    <source>
        <dbReference type="ARBA" id="ARBA00022448"/>
    </source>
</evidence>
<feature type="domain" description="Major facilitator superfamily (MFS) profile" evidence="12">
    <location>
        <begin position="95"/>
        <end position="536"/>
    </location>
</feature>
<evidence type="ECO:0000256" key="7">
    <source>
        <dbReference type="ARBA" id="ARBA00023136"/>
    </source>
</evidence>
<feature type="transmembrane region" description="Helical" evidence="11">
    <location>
        <begin position="341"/>
        <end position="363"/>
    </location>
</feature>
<name>A0A316UN49_9BASI</name>
<dbReference type="RefSeq" id="XP_025361311.1">
    <property type="nucleotide sequence ID" value="XM_025509252.1"/>
</dbReference>
<dbReference type="NCBIfam" id="TIGR00879">
    <property type="entry name" value="SP"/>
    <property type="match status" value="1"/>
</dbReference>
<dbReference type="SUPFAM" id="SSF103473">
    <property type="entry name" value="MFS general substrate transporter"/>
    <property type="match status" value="1"/>
</dbReference>
<feature type="transmembrane region" description="Helical" evidence="11">
    <location>
        <begin position="90"/>
        <end position="108"/>
    </location>
</feature>
<evidence type="ECO:0000256" key="4">
    <source>
        <dbReference type="ARBA" id="ARBA00022475"/>
    </source>
</evidence>
<organism evidence="13 14">
    <name type="scientific">Jaminaea rosea</name>
    <dbReference type="NCBI Taxonomy" id="1569628"/>
    <lineage>
        <taxon>Eukaryota</taxon>
        <taxon>Fungi</taxon>
        <taxon>Dikarya</taxon>
        <taxon>Basidiomycota</taxon>
        <taxon>Ustilaginomycotina</taxon>
        <taxon>Exobasidiomycetes</taxon>
        <taxon>Microstromatales</taxon>
        <taxon>Microstromatales incertae sedis</taxon>
        <taxon>Jaminaea</taxon>
    </lineage>
</organism>
<feature type="transmembrane region" description="Helical" evidence="11">
    <location>
        <begin position="480"/>
        <end position="505"/>
    </location>
</feature>